<dbReference type="RefSeq" id="WP_188859837.1">
    <property type="nucleotide sequence ID" value="NZ_BMLT01000003.1"/>
</dbReference>
<dbReference type="Pfam" id="PF07394">
    <property type="entry name" value="DUF1501"/>
    <property type="match status" value="1"/>
</dbReference>
<evidence type="ECO:0000313" key="3">
    <source>
        <dbReference type="Proteomes" id="UP000599578"/>
    </source>
</evidence>
<dbReference type="PANTHER" id="PTHR43737:SF1">
    <property type="entry name" value="DUF1501 DOMAIN-CONTAINING PROTEIN"/>
    <property type="match status" value="1"/>
</dbReference>
<keyword evidence="3" id="KW-1185">Reference proteome</keyword>
<organism evidence="2 3">
    <name type="scientific">Marinobacterium nitratireducens</name>
    <dbReference type="NCBI Taxonomy" id="518897"/>
    <lineage>
        <taxon>Bacteria</taxon>
        <taxon>Pseudomonadati</taxon>
        <taxon>Pseudomonadota</taxon>
        <taxon>Gammaproteobacteria</taxon>
        <taxon>Oceanospirillales</taxon>
        <taxon>Oceanospirillaceae</taxon>
        <taxon>Marinobacterium</taxon>
    </lineage>
</organism>
<dbReference type="Proteomes" id="UP000599578">
    <property type="component" value="Unassembled WGS sequence"/>
</dbReference>
<reference evidence="2 3" key="1">
    <citation type="journal article" date="2014" name="Int. J. Syst. Evol. Microbiol.">
        <title>Complete genome sequence of Corynebacterium casei LMG S-19264T (=DSM 44701T), isolated from a smear-ripened cheese.</title>
        <authorList>
            <consortium name="US DOE Joint Genome Institute (JGI-PGF)"/>
            <person name="Walter F."/>
            <person name="Albersmeier A."/>
            <person name="Kalinowski J."/>
            <person name="Ruckert C."/>
        </authorList>
    </citation>
    <scope>NUCLEOTIDE SEQUENCE [LARGE SCALE GENOMIC DNA]</scope>
    <source>
        <strain evidence="2 3">CGMCC 1.7286</strain>
    </source>
</reference>
<dbReference type="AlphaFoldDB" id="A0A918DR28"/>
<evidence type="ECO:0000256" key="1">
    <source>
        <dbReference type="SAM" id="SignalP"/>
    </source>
</evidence>
<protein>
    <recommendedName>
        <fullName evidence="4">Twin-arginine translocation pathway signal sequence domain-containing protein</fullName>
    </recommendedName>
</protein>
<comment type="caution">
    <text evidence="2">The sequence shown here is derived from an EMBL/GenBank/DDBJ whole genome shotgun (WGS) entry which is preliminary data.</text>
</comment>
<keyword evidence="1" id="KW-0732">Signal</keyword>
<dbReference type="InterPro" id="IPR010869">
    <property type="entry name" value="DUF1501"/>
</dbReference>
<name>A0A918DR28_9GAMM</name>
<dbReference type="EMBL" id="BMLT01000003">
    <property type="protein sequence ID" value="GGO79521.1"/>
    <property type="molecule type" value="Genomic_DNA"/>
</dbReference>
<dbReference type="PANTHER" id="PTHR43737">
    <property type="entry name" value="BLL7424 PROTEIN"/>
    <property type="match status" value="1"/>
</dbReference>
<accession>A0A918DR28</accession>
<gene>
    <name evidence="2" type="ORF">GCM10011348_14000</name>
</gene>
<feature type="chain" id="PRO_5037019902" description="Twin-arginine translocation pathway signal sequence domain-containing protein" evidence="1">
    <location>
        <begin position="24"/>
        <end position="384"/>
    </location>
</feature>
<sequence length="384" mass="41900">MNRRSLLQYLTLMPLLGPAGLSAASREASSPPVLLLVELNGGNDSLNTVVPLEQLAAYQHLRPNLGLNADERLDLDEQYALNLAFEPLLPVWEAGNLALVHGLGYPQPNRSHFRAIEIWDTASGADEFRDEGWLAAPSNTLGSSELDALVFGRNAAAFAGGGCRFLVIDNLKSFLAQSRNIEKVVSDSSNPAMRRVIDARYRIQAGEKLLSGVRPAASGGTSPYPASAFGRQLADAASVIRADLGVPVLKLSLGSFDTHRNQKQTHARLLRHLARGLAALRSELKTSGHWERVLVVTYSEFGRRASENGSGGTDHGTAATHFVLGGRVRGGHYGHHPSLVELADRDMQFTTDFRRLYQTVLTEWWQQPDLRVPGDEWETLGLIG</sequence>
<feature type="signal peptide" evidence="1">
    <location>
        <begin position="1"/>
        <end position="23"/>
    </location>
</feature>
<evidence type="ECO:0008006" key="4">
    <source>
        <dbReference type="Google" id="ProtNLM"/>
    </source>
</evidence>
<proteinExistence type="predicted"/>
<evidence type="ECO:0000313" key="2">
    <source>
        <dbReference type="EMBL" id="GGO79521.1"/>
    </source>
</evidence>